<organism evidence="15 16">
    <name type="scientific">Agrobacterium larrymoorei</name>
    <dbReference type="NCBI Taxonomy" id="160699"/>
    <lineage>
        <taxon>Bacteria</taxon>
        <taxon>Pseudomonadati</taxon>
        <taxon>Pseudomonadota</taxon>
        <taxon>Alphaproteobacteria</taxon>
        <taxon>Hyphomicrobiales</taxon>
        <taxon>Rhizobiaceae</taxon>
        <taxon>Rhizobium/Agrobacterium group</taxon>
        <taxon>Agrobacterium</taxon>
    </lineage>
</organism>
<evidence type="ECO:0000256" key="2">
    <source>
        <dbReference type="ARBA" id="ARBA00009810"/>
    </source>
</evidence>
<feature type="domain" description="TonB-dependent receptor plug" evidence="14">
    <location>
        <begin position="93"/>
        <end position="192"/>
    </location>
</feature>
<evidence type="ECO:0000256" key="5">
    <source>
        <dbReference type="ARBA" id="ARBA00022692"/>
    </source>
</evidence>
<name>A0ABU0UHC9_9HYPH</name>
<dbReference type="InterPro" id="IPR037066">
    <property type="entry name" value="Plug_dom_sf"/>
</dbReference>
<evidence type="ECO:0000259" key="13">
    <source>
        <dbReference type="Pfam" id="PF00593"/>
    </source>
</evidence>
<dbReference type="CDD" id="cd01347">
    <property type="entry name" value="ligand_gated_channel"/>
    <property type="match status" value="1"/>
</dbReference>
<evidence type="ECO:0000259" key="14">
    <source>
        <dbReference type="Pfam" id="PF07715"/>
    </source>
</evidence>
<protein>
    <submittedName>
        <fullName evidence="15">Iron complex outermembrane receptor protein</fullName>
    </submittedName>
</protein>
<keyword evidence="12" id="KW-0732">Signal</keyword>
<feature type="signal peptide" evidence="12">
    <location>
        <begin position="1"/>
        <end position="33"/>
    </location>
</feature>
<sequence length="755" mass="81575">MSVLKDSFGVNSYGFAILASVSVMALQPALAQAQDVRSATNASTTPTVLKPIVIRGARDNKPATATIGQPAAAFSGGQVSTEARLGALGNRPIKDTPFSITAYTAKLIRDQQARTVADITLNDPSVRADAPPFSERDSFLIRGFPVVNLDIFYDGLPYIANPRRHFLEGIEQVQVLKGPSNFVNGGIGRVGGTINLIPKRAADEPLTRLTTGYRSDSQLWTHADVGRRFGEGDEWGIRANGSFRGGETTLDHNDTRIGVASLGIDYRGEDFRASLDLSHSTQKLDSPTSLFNTAAVDTILPTIPSAPSGRINTGAPFEYHDSSYNMAAGRIEYDILESTTLYAAAGASLYREDFLTSSYEITNSNGDAKLNFGYNPQEIVSYVGEMGIRSKFETGEIDHSLSISGQTAYTENNRAHINPRPAALGFPPDIPTNIYNPTYISSTLVNTAGLPRSGDVHRFSQLSATSFSIADTLSFFDETLEVTLGGRYQNVRQQGFNQRPGNPLAPVGARNYVYDKSRFSPAVAANFKLSGDLSAYANYVEALTEGAIAPAAAIKNAGQVFPPFVNKQKEIGLKYDAGSMILTAALFEIRQASGFTKDNTFDVNGLQINRGLELTAYGEPTDGLRLLGGVTFMNAELAKTAGGTFDGKDAPGVPKASISLYGEYDLPWLEDVTLNGRVVYSGSTYYNQNNTQKVDGWTRVDLGARYTFERENGKAVELRANVENVFNENYWASSARGFLAAGAARTFMVSASFDF</sequence>
<evidence type="ECO:0000256" key="12">
    <source>
        <dbReference type="SAM" id="SignalP"/>
    </source>
</evidence>
<evidence type="ECO:0000313" key="16">
    <source>
        <dbReference type="Proteomes" id="UP001224781"/>
    </source>
</evidence>
<dbReference type="Pfam" id="PF07715">
    <property type="entry name" value="Plug"/>
    <property type="match status" value="1"/>
</dbReference>
<dbReference type="SUPFAM" id="SSF56935">
    <property type="entry name" value="Porins"/>
    <property type="match status" value="1"/>
</dbReference>
<evidence type="ECO:0000256" key="10">
    <source>
        <dbReference type="PROSITE-ProRule" id="PRU01360"/>
    </source>
</evidence>
<dbReference type="Gene3D" id="2.40.170.20">
    <property type="entry name" value="TonB-dependent receptor, beta-barrel domain"/>
    <property type="match status" value="1"/>
</dbReference>
<accession>A0ABU0UHC9</accession>
<keyword evidence="9 10" id="KW-0998">Cell outer membrane</keyword>
<dbReference type="InterPro" id="IPR036942">
    <property type="entry name" value="Beta-barrel_TonB_sf"/>
</dbReference>
<dbReference type="Proteomes" id="UP001224781">
    <property type="component" value="Unassembled WGS sequence"/>
</dbReference>
<gene>
    <name evidence="15" type="ORF">QE408_001472</name>
</gene>
<dbReference type="Gene3D" id="2.170.130.10">
    <property type="entry name" value="TonB-dependent receptor, plug domain"/>
    <property type="match status" value="1"/>
</dbReference>
<dbReference type="NCBIfam" id="TIGR01783">
    <property type="entry name" value="TonB-siderophor"/>
    <property type="match status" value="1"/>
</dbReference>
<reference evidence="15 16" key="1">
    <citation type="submission" date="2023-07" db="EMBL/GenBank/DDBJ databases">
        <title>Functional and genomic diversity of the sorghum phyllosphere microbiome.</title>
        <authorList>
            <person name="Shade A."/>
        </authorList>
    </citation>
    <scope>NUCLEOTIDE SEQUENCE [LARGE SCALE GENOMIC DNA]</scope>
    <source>
        <strain evidence="15 16">SORGH_AS_1126</strain>
    </source>
</reference>
<keyword evidence="8 15" id="KW-0675">Receptor</keyword>
<dbReference type="RefSeq" id="WP_306929741.1">
    <property type="nucleotide sequence ID" value="NZ_JAUTBL010000001.1"/>
</dbReference>
<dbReference type="InterPro" id="IPR012910">
    <property type="entry name" value="Plug_dom"/>
</dbReference>
<evidence type="ECO:0000256" key="11">
    <source>
        <dbReference type="RuleBase" id="RU003357"/>
    </source>
</evidence>
<dbReference type="InterPro" id="IPR010105">
    <property type="entry name" value="TonB_sidphr_rcpt"/>
</dbReference>
<evidence type="ECO:0000256" key="4">
    <source>
        <dbReference type="ARBA" id="ARBA00022452"/>
    </source>
</evidence>
<feature type="domain" description="TonB-dependent receptor-like beta-barrel" evidence="13">
    <location>
        <begin position="319"/>
        <end position="725"/>
    </location>
</feature>
<keyword evidence="6 11" id="KW-0798">TonB box</keyword>
<dbReference type="EMBL" id="JAUTBL010000001">
    <property type="protein sequence ID" value="MDQ1184350.1"/>
    <property type="molecule type" value="Genomic_DNA"/>
</dbReference>
<proteinExistence type="inferred from homology"/>
<evidence type="ECO:0000256" key="7">
    <source>
        <dbReference type="ARBA" id="ARBA00023136"/>
    </source>
</evidence>
<comment type="subcellular location">
    <subcellularLocation>
        <location evidence="1 10">Cell outer membrane</location>
        <topology evidence="1 10">Multi-pass membrane protein</topology>
    </subcellularLocation>
</comment>
<evidence type="ECO:0000313" key="15">
    <source>
        <dbReference type="EMBL" id="MDQ1184350.1"/>
    </source>
</evidence>
<dbReference type="PANTHER" id="PTHR32552:SF82">
    <property type="entry name" value="FCUA PROTEIN"/>
    <property type="match status" value="1"/>
</dbReference>
<keyword evidence="3 10" id="KW-0813">Transport</keyword>
<keyword evidence="16" id="KW-1185">Reference proteome</keyword>
<comment type="similarity">
    <text evidence="2 10 11">Belongs to the TonB-dependent receptor family.</text>
</comment>
<evidence type="ECO:0000256" key="9">
    <source>
        <dbReference type="ARBA" id="ARBA00023237"/>
    </source>
</evidence>
<evidence type="ECO:0000256" key="6">
    <source>
        <dbReference type="ARBA" id="ARBA00023077"/>
    </source>
</evidence>
<feature type="chain" id="PRO_5045726566" evidence="12">
    <location>
        <begin position="34"/>
        <end position="755"/>
    </location>
</feature>
<dbReference type="PROSITE" id="PS52016">
    <property type="entry name" value="TONB_DEPENDENT_REC_3"/>
    <property type="match status" value="1"/>
</dbReference>
<keyword evidence="7 10" id="KW-0472">Membrane</keyword>
<dbReference type="PANTHER" id="PTHR32552">
    <property type="entry name" value="FERRICHROME IRON RECEPTOR-RELATED"/>
    <property type="match status" value="1"/>
</dbReference>
<comment type="caution">
    <text evidence="15">The sequence shown here is derived from an EMBL/GenBank/DDBJ whole genome shotgun (WGS) entry which is preliminary data.</text>
</comment>
<dbReference type="InterPro" id="IPR000531">
    <property type="entry name" value="Beta-barrel_TonB"/>
</dbReference>
<dbReference type="Pfam" id="PF00593">
    <property type="entry name" value="TonB_dep_Rec_b-barrel"/>
    <property type="match status" value="1"/>
</dbReference>
<keyword evidence="4 10" id="KW-1134">Transmembrane beta strand</keyword>
<evidence type="ECO:0000256" key="1">
    <source>
        <dbReference type="ARBA" id="ARBA00004571"/>
    </source>
</evidence>
<evidence type="ECO:0000256" key="8">
    <source>
        <dbReference type="ARBA" id="ARBA00023170"/>
    </source>
</evidence>
<keyword evidence="5 10" id="KW-0812">Transmembrane</keyword>
<dbReference type="InterPro" id="IPR039426">
    <property type="entry name" value="TonB-dep_rcpt-like"/>
</dbReference>
<evidence type="ECO:0000256" key="3">
    <source>
        <dbReference type="ARBA" id="ARBA00022448"/>
    </source>
</evidence>